<name>A0ABN7PWP5_9BURK</name>
<dbReference type="EC" id="2.4.1.346" evidence="3"/>
<dbReference type="Gene3D" id="3.40.50.2000">
    <property type="entry name" value="Glycogen Phosphorylase B"/>
    <property type="match status" value="2"/>
</dbReference>
<evidence type="ECO:0000259" key="2">
    <source>
        <dbReference type="Pfam" id="PF13439"/>
    </source>
</evidence>
<dbReference type="PANTHER" id="PTHR45947">
    <property type="entry name" value="SULFOQUINOVOSYL TRANSFERASE SQD2"/>
    <property type="match status" value="1"/>
</dbReference>
<evidence type="ECO:0000313" key="3">
    <source>
        <dbReference type="EMBL" id="CAG2135786.1"/>
    </source>
</evidence>
<reference evidence="3 4" key="1">
    <citation type="submission" date="2021-03" db="EMBL/GenBank/DDBJ databases">
        <authorList>
            <person name="Peeters C."/>
        </authorList>
    </citation>
    <scope>NUCLEOTIDE SEQUENCE [LARGE SCALE GENOMIC DNA]</scope>
    <source>
        <strain evidence="3 4">LMG 26411</strain>
    </source>
</reference>
<protein>
    <submittedName>
        <fullName evidence="3">GDP-mannose-dependent alpha-(1-6)-phosphatidylinositol monomannoside mannosyltransferase</fullName>
        <ecNumber evidence="3">2.4.1.346</ecNumber>
    </submittedName>
</protein>
<sequence>MMRKRNVAIYRHQLFKISEPFIVQQAGSTKRFVPVYLGRKRYGPAPDGAMSLALDDHGVREGVVRRFWSLLTRDPGGFVRRLRDIRPALIHAHFGVEGVYALPIAEKLGIPLITTFHGFDATTNLYSLIKSGSPTLVNYAIFRRKLIKRGAIFLCVSNYIRDKVISLGFPPERTYVHYIGIDVDAIRPREYSEERAILLHVARLVEKKGTQYLLRAFAQIVENFPDVTLVIIGNGPLRSSLEELASSLGIAKQVVFKGAQSHDAVLSEMRRAALFVLPSVTAKTGDAEGLGMVLLEAAALGVPLIGTRHGGIPEVVIDGETGYLVPERDEMALAKRIKVMLSDPAARIKMGNAARKLVESRFDIRRQTVELESFYETLAR</sequence>
<accession>A0ABN7PWP5</accession>
<comment type="caution">
    <text evidence="3">The sequence shown here is derived from an EMBL/GenBank/DDBJ whole genome shotgun (WGS) entry which is preliminary data.</text>
</comment>
<keyword evidence="3" id="KW-0328">Glycosyltransferase</keyword>
<dbReference type="PANTHER" id="PTHR45947:SF14">
    <property type="entry name" value="SLL1723 PROTEIN"/>
    <property type="match status" value="1"/>
</dbReference>
<dbReference type="GO" id="GO:0016757">
    <property type="term" value="F:glycosyltransferase activity"/>
    <property type="evidence" value="ECO:0007669"/>
    <property type="project" value="UniProtKB-KW"/>
</dbReference>
<keyword evidence="3" id="KW-0808">Transferase</keyword>
<feature type="domain" description="Glycosyltransferase subfamily 4-like N-terminal" evidence="2">
    <location>
        <begin position="58"/>
        <end position="184"/>
    </location>
</feature>
<dbReference type="InterPro" id="IPR028098">
    <property type="entry name" value="Glyco_trans_4-like_N"/>
</dbReference>
<proteinExistence type="predicted"/>
<organism evidence="3 4">
    <name type="scientific">Cupriavidus numazuensis</name>
    <dbReference type="NCBI Taxonomy" id="221992"/>
    <lineage>
        <taxon>Bacteria</taxon>
        <taxon>Pseudomonadati</taxon>
        <taxon>Pseudomonadota</taxon>
        <taxon>Betaproteobacteria</taxon>
        <taxon>Burkholderiales</taxon>
        <taxon>Burkholderiaceae</taxon>
        <taxon>Cupriavidus</taxon>
    </lineage>
</organism>
<evidence type="ECO:0000313" key="4">
    <source>
        <dbReference type="Proteomes" id="UP000672657"/>
    </source>
</evidence>
<dbReference type="EMBL" id="CAJPVI010000005">
    <property type="protein sequence ID" value="CAG2135786.1"/>
    <property type="molecule type" value="Genomic_DNA"/>
</dbReference>
<gene>
    <name evidence="3" type="primary">pimB</name>
    <name evidence="3" type="ORF">LMG26411_01143</name>
</gene>
<dbReference type="Proteomes" id="UP000672657">
    <property type="component" value="Unassembled WGS sequence"/>
</dbReference>
<keyword evidence="4" id="KW-1185">Reference proteome</keyword>
<evidence type="ECO:0000259" key="1">
    <source>
        <dbReference type="Pfam" id="PF00534"/>
    </source>
</evidence>
<dbReference type="InterPro" id="IPR050194">
    <property type="entry name" value="Glycosyltransferase_grp1"/>
</dbReference>
<dbReference type="SUPFAM" id="SSF53756">
    <property type="entry name" value="UDP-Glycosyltransferase/glycogen phosphorylase"/>
    <property type="match status" value="1"/>
</dbReference>
<dbReference type="Pfam" id="PF13439">
    <property type="entry name" value="Glyco_transf_4"/>
    <property type="match status" value="1"/>
</dbReference>
<dbReference type="InterPro" id="IPR001296">
    <property type="entry name" value="Glyco_trans_1"/>
</dbReference>
<feature type="domain" description="Glycosyl transferase family 1" evidence="1">
    <location>
        <begin position="192"/>
        <end position="356"/>
    </location>
</feature>
<dbReference type="Pfam" id="PF00534">
    <property type="entry name" value="Glycos_transf_1"/>
    <property type="match status" value="1"/>
</dbReference>